<dbReference type="InterPro" id="IPR010976">
    <property type="entry name" value="B-phosphoglucomutase_hydrolase"/>
</dbReference>
<gene>
    <name evidence="14" type="primary">pgmB</name>
    <name evidence="14" type="ORF">HUW51_23715</name>
</gene>
<dbReference type="InterPro" id="IPR036412">
    <property type="entry name" value="HAD-like_sf"/>
</dbReference>
<keyword evidence="5 14" id="KW-0413">Isomerase</keyword>
<feature type="active site" description="Nucleophile" evidence="10">
    <location>
        <position position="8"/>
    </location>
</feature>
<feature type="site" description="Important for catalytic activity and assists the phosphoryl transfer reaction to Asp8 by balancing charge and orienting the reacting groups" evidence="13">
    <location>
        <position position="144"/>
    </location>
</feature>
<evidence type="ECO:0000256" key="9">
    <source>
        <dbReference type="ARBA" id="ARBA00044991"/>
    </source>
</evidence>
<reference evidence="14 15" key="1">
    <citation type="journal article" date="2018" name="Int. J. Syst. Evol. Microbiol.">
        <title>Adhaeribacter swui sp. nov., isolated from wet mud.</title>
        <authorList>
            <person name="Kim D.U."/>
            <person name="Kim K.W."/>
            <person name="Kang M.S."/>
            <person name="Kim J.Y."/>
            <person name="Jang J.H."/>
            <person name="Kim M.K."/>
        </authorList>
    </citation>
    <scope>NUCLEOTIDE SEQUENCE [LARGE SCALE GENOMIC DNA]</scope>
    <source>
        <strain evidence="14 15">KCTC 52873</strain>
    </source>
</reference>
<dbReference type="SFLD" id="SFLDF00046">
    <property type="entry name" value="beta-phosphoglucomutase"/>
    <property type="match status" value="1"/>
</dbReference>
<evidence type="ECO:0000313" key="14">
    <source>
        <dbReference type="EMBL" id="QNF35566.1"/>
    </source>
</evidence>
<feature type="site" description="Important for catalytic activity and assists the phosphoryl transfer reaction to Asp8 by balancing charge and orienting the reacting groups" evidence="13">
    <location>
        <position position="113"/>
    </location>
</feature>
<evidence type="ECO:0000256" key="5">
    <source>
        <dbReference type="ARBA" id="ARBA00023235"/>
    </source>
</evidence>
<dbReference type="KEGG" id="aswu:HUW51_23715"/>
<dbReference type="GO" id="GO:0000287">
    <property type="term" value="F:magnesium ion binding"/>
    <property type="evidence" value="ECO:0007669"/>
    <property type="project" value="InterPro"/>
</dbReference>
<dbReference type="CDD" id="cd02598">
    <property type="entry name" value="HAD_BPGM"/>
    <property type="match status" value="1"/>
</dbReference>
<dbReference type="Gene3D" id="3.40.50.1000">
    <property type="entry name" value="HAD superfamily/HAD-like"/>
    <property type="match status" value="1"/>
</dbReference>
<evidence type="ECO:0000256" key="4">
    <source>
        <dbReference type="ARBA" id="ARBA00022842"/>
    </source>
</evidence>
<dbReference type="RefSeq" id="WP_185272056.1">
    <property type="nucleotide sequence ID" value="NZ_CP055156.1"/>
</dbReference>
<protein>
    <recommendedName>
        <fullName evidence="9">Beta-phosphoglucomutase</fullName>
        <ecNumber evidence="8">5.4.2.6</ecNumber>
    </recommendedName>
</protein>
<comment type="cofactor">
    <cofactor evidence="12">
        <name>Mg(2+)</name>
        <dbReference type="ChEBI" id="CHEBI:18420"/>
    </cofactor>
    <text evidence="12">Binds 2 magnesium ions per subunit.</text>
</comment>
<evidence type="ECO:0000256" key="11">
    <source>
        <dbReference type="PIRSR" id="PIRSR610972-2"/>
    </source>
</evidence>
<evidence type="ECO:0000313" key="15">
    <source>
        <dbReference type="Proteomes" id="UP000515237"/>
    </source>
</evidence>
<dbReference type="GO" id="GO:0008801">
    <property type="term" value="F:beta-phosphoglucomutase activity"/>
    <property type="evidence" value="ECO:0007669"/>
    <property type="project" value="UniProtKB-EC"/>
</dbReference>
<feature type="binding site" evidence="12">
    <location>
        <position position="169"/>
    </location>
    <ligand>
        <name>Mg(2+)</name>
        <dbReference type="ChEBI" id="CHEBI:18420"/>
    </ligand>
</feature>
<dbReference type="SUPFAM" id="SSF56784">
    <property type="entry name" value="HAD-like"/>
    <property type="match status" value="1"/>
</dbReference>
<feature type="binding site" evidence="11">
    <location>
        <position position="51"/>
    </location>
    <ligand>
        <name>substrate</name>
    </ligand>
</feature>
<dbReference type="EC" id="5.4.2.6" evidence="8"/>
<feature type="active site" description="Proton donor/acceptor" evidence="10">
    <location>
        <position position="10"/>
    </location>
</feature>
<dbReference type="InterPro" id="IPR023198">
    <property type="entry name" value="PGP-like_dom2"/>
</dbReference>
<feature type="binding site" evidence="11">
    <location>
        <begin position="8"/>
        <end position="10"/>
    </location>
    <ligand>
        <name>substrate</name>
    </ligand>
</feature>
<dbReference type="PANTHER" id="PTHR46193">
    <property type="entry name" value="6-PHOSPHOGLUCONATE PHOSPHATASE"/>
    <property type="match status" value="1"/>
</dbReference>
<feature type="binding site" evidence="12">
    <location>
        <position position="8"/>
    </location>
    <ligand>
        <name>Mg(2+)</name>
        <dbReference type="ChEBI" id="CHEBI:18420"/>
    </ligand>
</feature>
<dbReference type="SFLD" id="SFLDS00003">
    <property type="entry name" value="Haloacid_Dehalogenase"/>
    <property type="match status" value="1"/>
</dbReference>
<dbReference type="Gene3D" id="1.10.150.240">
    <property type="entry name" value="Putative phosphatase, domain 2"/>
    <property type="match status" value="1"/>
</dbReference>
<feature type="binding site" evidence="11">
    <location>
        <begin position="113"/>
        <end position="117"/>
    </location>
    <ligand>
        <name>substrate</name>
    </ligand>
</feature>
<evidence type="ECO:0000256" key="10">
    <source>
        <dbReference type="PIRSR" id="PIRSR610972-1"/>
    </source>
</evidence>
<dbReference type="SFLD" id="SFLDG01135">
    <property type="entry name" value="C1.5.6:_HAD__Beta-PGM__Phospha"/>
    <property type="match status" value="1"/>
</dbReference>
<evidence type="ECO:0000256" key="8">
    <source>
        <dbReference type="ARBA" id="ARBA00044968"/>
    </source>
</evidence>
<feature type="binding site" evidence="11">
    <location>
        <begin position="43"/>
        <end position="48"/>
    </location>
    <ligand>
        <name>substrate</name>
    </ligand>
</feature>
<feature type="binding site" evidence="11">
    <location>
        <position position="75"/>
    </location>
    <ligand>
        <name>substrate</name>
    </ligand>
</feature>
<dbReference type="PANTHER" id="PTHR46193:SF18">
    <property type="entry name" value="HEXITOL PHOSPHATASE B"/>
    <property type="match status" value="1"/>
</dbReference>
<sequence>MIKACIFDLDGVIVDTAVYHYRAWKQLAHELGFGFTEQQNEQLKGVSRVRSLELILGWGGVTKSPAEQTELATRKNQWYVDMINRMEPSEILPGAQEFLKIIRQAGIKTALGSASKNSSIILERLGLLPLFDAVVDGNHVTASKPDPEVFLKGAEALQVNPADCVVFEDAIAGVQAAKAGNMKVVGIGSPEVLSEADLVIRGLHEMTLAQLQALDTGADNI</sequence>
<dbReference type="NCBIfam" id="TIGR01509">
    <property type="entry name" value="HAD-SF-IA-v3"/>
    <property type="match status" value="1"/>
</dbReference>
<dbReference type="PRINTS" id="PR00413">
    <property type="entry name" value="HADHALOGNASE"/>
</dbReference>
<evidence type="ECO:0000256" key="7">
    <source>
        <dbReference type="ARBA" id="ARBA00044926"/>
    </source>
</evidence>
<dbReference type="Pfam" id="PF00702">
    <property type="entry name" value="Hydrolase"/>
    <property type="match status" value="1"/>
</dbReference>
<keyword evidence="3 12" id="KW-0479">Metal-binding</keyword>
<comment type="catalytic activity">
    <reaction evidence="7">
        <text>beta-D-glucose 1-phosphate = beta-D-glucose 6-phosphate</text>
        <dbReference type="Rhea" id="RHEA:20113"/>
        <dbReference type="ChEBI" id="CHEBI:57684"/>
        <dbReference type="ChEBI" id="CHEBI:58247"/>
        <dbReference type="EC" id="5.4.2.6"/>
    </reaction>
</comment>
<evidence type="ECO:0000256" key="6">
    <source>
        <dbReference type="ARBA" id="ARBA00023277"/>
    </source>
</evidence>
<dbReference type="Proteomes" id="UP000515237">
    <property type="component" value="Chromosome"/>
</dbReference>
<feature type="binding site" evidence="11">
    <location>
        <position position="24"/>
    </location>
    <ligand>
        <name>substrate</name>
    </ligand>
</feature>
<evidence type="ECO:0000256" key="2">
    <source>
        <dbReference type="ARBA" id="ARBA00022553"/>
    </source>
</evidence>
<feature type="binding site" evidence="12">
    <location>
        <position position="168"/>
    </location>
    <ligand>
        <name>Mg(2+)</name>
        <dbReference type="ChEBI" id="CHEBI:18420"/>
    </ligand>
</feature>
<dbReference type="SFLD" id="SFLDG01129">
    <property type="entry name" value="C1.5:_HAD__Beta-PGM__Phosphata"/>
    <property type="match status" value="1"/>
</dbReference>
<accession>A0A7G7GEI2</accession>
<dbReference type="NCBIfam" id="TIGR02009">
    <property type="entry name" value="PGMB-YQAB-SF"/>
    <property type="match status" value="1"/>
</dbReference>
<keyword evidence="2" id="KW-0597">Phosphoprotein</keyword>
<dbReference type="InterPro" id="IPR051600">
    <property type="entry name" value="Beta-PGM-like"/>
</dbReference>
<keyword evidence="4 12" id="KW-0460">Magnesium</keyword>
<evidence type="ECO:0000256" key="1">
    <source>
        <dbReference type="ARBA" id="ARBA00006171"/>
    </source>
</evidence>
<dbReference type="InterPro" id="IPR010972">
    <property type="entry name" value="Beta-PGM"/>
</dbReference>
<dbReference type="GO" id="GO:0005975">
    <property type="term" value="P:carbohydrate metabolic process"/>
    <property type="evidence" value="ECO:0007669"/>
    <property type="project" value="InterPro"/>
</dbReference>
<keyword evidence="15" id="KW-1185">Reference proteome</keyword>
<dbReference type="InterPro" id="IPR023214">
    <property type="entry name" value="HAD_sf"/>
</dbReference>
<keyword evidence="6" id="KW-0119">Carbohydrate metabolism</keyword>
<dbReference type="EMBL" id="CP055156">
    <property type="protein sequence ID" value="QNF35566.1"/>
    <property type="molecule type" value="Genomic_DNA"/>
</dbReference>
<comment type="similarity">
    <text evidence="1">Belongs to the HAD-like hydrolase superfamily. CbbY/CbbZ/Gph/YieH family.</text>
</comment>
<evidence type="ECO:0000256" key="12">
    <source>
        <dbReference type="PIRSR" id="PIRSR610972-3"/>
    </source>
</evidence>
<evidence type="ECO:0000256" key="3">
    <source>
        <dbReference type="ARBA" id="ARBA00022723"/>
    </source>
</evidence>
<name>A0A7G7GEI2_9BACT</name>
<feature type="binding site" evidence="12">
    <location>
        <position position="10"/>
    </location>
    <ligand>
        <name>Mg(2+)</name>
        <dbReference type="ChEBI" id="CHEBI:18420"/>
    </ligand>
</feature>
<dbReference type="NCBIfam" id="TIGR01990">
    <property type="entry name" value="bPGM"/>
    <property type="match status" value="1"/>
</dbReference>
<feature type="binding site" evidence="11">
    <location>
        <position position="144"/>
    </location>
    <ligand>
        <name>substrate</name>
    </ligand>
</feature>
<evidence type="ECO:0000256" key="13">
    <source>
        <dbReference type="PIRSR" id="PIRSR610972-4"/>
    </source>
</evidence>
<dbReference type="InterPro" id="IPR006439">
    <property type="entry name" value="HAD-SF_hydro_IA"/>
</dbReference>
<organism evidence="14 15">
    <name type="scientific">Adhaeribacter swui</name>
    <dbReference type="NCBI Taxonomy" id="2086471"/>
    <lineage>
        <taxon>Bacteria</taxon>
        <taxon>Pseudomonadati</taxon>
        <taxon>Bacteroidota</taxon>
        <taxon>Cytophagia</taxon>
        <taxon>Cytophagales</taxon>
        <taxon>Hymenobacteraceae</taxon>
        <taxon>Adhaeribacter</taxon>
    </lineage>
</organism>
<dbReference type="AlphaFoldDB" id="A0A7G7GEI2"/>
<proteinExistence type="inferred from homology"/>